<comment type="function">
    <text evidence="2">Antitoxin component of a type II toxin-antitoxin (TA) system.</text>
</comment>
<dbReference type="RefSeq" id="WP_200248325.1">
    <property type="nucleotide sequence ID" value="NZ_NRRY01000050.1"/>
</dbReference>
<organism evidence="3 4">
    <name type="scientific">Lamprobacter modestohalophilus</name>
    <dbReference type="NCBI Taxonomy" id="1064514"/>
    <lineage>
        <taxon>Bacteria</taxon>
        <taxon>Pseudomonadati</taxon>
        <taxon>Pseudomonadota</taxon>
        <taxon>Gammaproteobacteria</taxon>
        <taxon>Chromatiales</taxon>
        <taxon>Chromatiaceae</taxon>
        <taxon>Lamprobacter</taxon>
    </lineage>
</organism>
<name>A0A9X1B5S2_9GAMM</name>
<protein>
    <recommendedName>
        <fullName evidence="2">Antitoxin</fullName>
    </recommendedName>
</protein>
<dbReference type="SUPFAM" id="SSF143120">
    <property type="entry name" value="YefM-like"/>
    <property type="match status" value="1"/>
</dbReference>
<accession>A0A9X1B5S2</accession>
<comment type="similarity">
    <text evidence="1 2">Belongs to the phD/YefM antitoxin family.</text>
</comment>
<comment type="caution">
    <text evidence="3">The sequence shown here is derived from an EMBL/GenBank/DDBJ whole genome shotgun (WGS) entry which is preliminary data.</text>
</comment>
<dbReference type="Gene3D" id="3.40.1620.10">
    <property type="entry name" value="YefM-like domain"/>
    <property type="match status" value="1"/>
</dbReference>
<dbReference type="AlphaFoldDB" id="A0A9X1B5S2"/>
<dbReference type="Proteomes" id="UP001138768">
    <property type="component" value="Unassembled WGS sequence"/>
</dbReference>
<reference evidence="3 4" key="1">
    <citation type="journal article" date="2020" name="Microorganisms">
        <title>Osmotic Adaptation and Compatible Solute Biosynthesis of Phototrophic Bacteria as Revealed from Genome Analyses.</title>
        <authorList>
            <person name="Imhoff J.F."/>
            <person name="Rahn T."/>
            <person name="Kunzel S."/>
            <person name="Keller A."/>
            <person name="Neulinger S.C."/>
        </authorList>
    </citation>
    <scope>NUCLEOTIDE SEQUENCE [LARGE SCALE GENOMIC DNA]</scope>
    <source>
        <strain evidence="3 4">DSM 25653</strain>
    </source>
</reference>
<keyword evidence="4" id="KW-1185">Reference proteome</keyword>
<dbReference type="InterPro" id="IPR036165">
    <property type="entry name" value="YefM-like_sf"/>
</dbReference>
<evidence type="ECO:0000256" key="1">
    <source>
        <dbReference type="ARBA" id="ARBA00009981"/>
    </source>
</evidence>
<evidence type="ECO:0000313" key="4">
    <source>
        <dbReference type="Proteomes" id="UP001138768"/>
    </source>
</evidence>
<evidence type="ECO:0000256" key="2">
    <source>
        <dbReference type="RuleBase" id="RU362080"/>
    </source>
</evidence>
<evidence type="ECO:0000313" key="3">
    <source>
        <dbReference type="EMBL" id="MBK1620835.1"/>
    </source>
</evidence>
<dbReference type="EMBL" id="NRRY01000050">
    <property type="protein sequence ID" value="MBK1620835.1"/>
    <property type="molecule type" value="Genomic_DNA"/>
</dbReference>
<dbReference type="NCBIfam" id="TIGR01552">
    <property type="entry name" value="phd_fam"/>
    <property type="match status" value="1"/>
</dbReference>
<gene>
    <name evidence="3" type="ORF">CKO42_20860</name>
</gene>
<sequence length="83" mass="9123">MQVNMHEAKSQLSGLIVAAERGEDVLIARNGVPVARLVPYQPVQIKPPGAWRGLVPYATEWRSPETDQRVEQLFFGEPSAPAA</sequence>
<dbReference type="InterPro" id="IPR006442">
    <property type="entry name" value="Antitoxin_Phd/YefM"/>
</dbReference>
<proteinExistence type="inferred from homology"/>
<dbReference type="Pfam" id="PF02604">
    <property type="entry name" value="PhdYeFM_antitox"/>
    <property type="match status" value="1"/>
</dbReference>